<dbReference type="Proteomes" id="UP000693970">
    <property type="component" value="Unassembled WGS sequence"/>
</dbReference>
<dbReference type="AlphaFoldDB" id="A0A9K3LD27"/>
<proteinExistence type="predicted"/>
<sequence length="329" mass="36303">MVNTFIQMCPTCIRRPPVIKPLKGAASPIMSAAFRDRFQIPRKQPIFVAEVLCRIFGLIGAPKLLHSDNGNEFTSQELIEAIKDLDEDILSVFGRPRKPNDQGCSKEIIWEPGANRKAIAPEYAYNEATDGDTQIHESQEDSVVDEVISEATKLAEGGPKTSSLVEGGRELRESQEVSIVDEVTGDDQMHCYGTEGEPRGTTSNGNGGGTTLEEEIEEKPAGPITDVEIRNERRRLACIKRKRSQIIQADKMVRLRGKTLSHVTEGTIVTVTMDPRDAKKARGLLGIVYDTSGNRAGGIKVATQHGIITKENKKNEYFIPSDRYTVPKI</sequence>
<feature type="region of interest" description="Disordered" evidence="1">
    <location>
        <begin position="191"/>
        <end position="222"/>
    </location>
</feature>
<feature type="region of interest" description="Disordered" evidence="1">
    <location>
        <begin position="154"/>
        <end position="175"/>
    </location>
</feature>
<evidence type="ECO:0008006" key="4">
    <source>
        <dbReference type="Google" id="ProtNLM"/>
    </source>
</evidence>
<dbReference type="EMBL" id="JAGRRH010000014">
    <property type="protein sequence ID" value="KAG7359046.1"/>
    <property type="molecule type" value="Genomic_DNA"/>
</dbReference>
<reference evidence="2" key="2">
    <citation type="submission" date="2021-04" db="EMBL/GenBank/DDBJ databases">
        <authorList>
            <person name="Podell S."/>
        </authorList>
    </citation>
    <scope>NUCLEOTIDE SEQUENCE</scope>
    <source>
        <strain evidence="2">Hildebrandi</strain>
    </source>
</reference>
<comment type="caution">
    <text evidence="2">The sequence shown here is derived from an EMBL/GenBank/DDBJ whole genome shotgun (WGS) entry which is preliminary data.</text>
</comment>
<protein>
    <recommendedName>
        <fullName evidence="4">Integrase catalytic domain-containing protein</fullName>
    </recommendedName>
</protein>
<accession>A0A9K3LD27</accession>
<name>A0A9K3LD27_9STRA</name>
<reference evidence="2" key="1">
    <citation type="journal article" date="2021" name="Sci. Rep.">
        <title>Diploid genomic architecture of Nitzschia inconspicua, an elite biomass production diatom.</title>
        <authorList>
            <person name="Oliver A."/>
            <person name="Podell S."/>
            <person name="Pinowska A."/>
            <person name="Traller J.C."/>
            <person name="Smith S.R."/>
            <person name="McClure R."/>
            <person name="Beliaev A."/>
            <person name="Bohutskyi P."/>
            <person name="Hill E.A."/>
            <person name="Rabines A."/>
            <person name="Zheng H."/>
            <person name="Allen L.Z."/>
            <person name="Kuo A."/>
            <person name="Grigoriev I.V."/>
            <person name="Allen A.E."/>
            <person name="Hazlebeck D."/>
            <person name="Allen E.E."/>
        </authorList>
    </citation>
    <scope>NUCLEOTIDE SEQUENCE</scope>
    <source>
        <strain evidence="2">Hildebrandi</strain>
    </source>
</reference>
<evidence type="ECO:0000313" key="3">
    <source>
        <dbReference type="Proteomes" id="UP000693970"/>
    </source>
</evidence>
<gene>
    <name evidence="2" type="ORF">IV203_015635</name>
</gene>
<evidence type="ECO:0000256" key="1">
    <source>
        <dbReference type="SAM" id="MobiDB-lite"/>
    </source>
</evidence>
<evidence type="ECO:0000313" key="2">
    <source>
        <dbReference type="EMBL" id="KAG7359046.1"/>
    </source>
</evidence>
<keyword evidence="3" id="KW-1185">Reference proteome</keyword>
<organism evidence="2 3">
    <name type="scientific">Nitzschia inconspicua</name>
    <dbReference type="NCBI Taxonomy" id="303405"/>
    <lineage>
        <taxon>Eukaryota</taxon>
        <taxon>Sar</taxon>
        <taxon>Stramenopiles</taxon>
        <taxon>Ochrophyta</taxon>
        <taxon>Bacillariophyta</taxon>
        <taxon>Bacillariophyceae</taxon>
        <taxon>Bacillariophycidae</taxon>
        <taxon>Bacillariales</taxon>
        <taxon>Bacillariaceae</taxon>
        <taxon>Nitzschia</taxon>
    </lineage>
</organism>
<dbReference type="OrthoDB" id="7552853at2759"/>